<dbReference type="HOGENOM" id="CLU_072358_0_0_1"/>
<name>G0RRM8_HYPJQ</name>
<dbReference type="GeneID" id="18483608"/>
<dbReference type="RefSeq" id="XP_006967835.1">
    <property type="nucleotide sequence ID" value="XM_006967773.1"/>
</dbReference>
<organism evidence="2">
    <name type="scientific">Hypocrea jecorina (strain QM6a)</name>
    <name type="common">Trichoderma reesei</name>
    <dbReference type="NCBI Taxonomy" id="431241"/>
    <lineage>
        <taxon>Eukaryota</taxon>
        <taxon>Fungi</taxon>
        <taxon>Dikarya</taxon>
        <taxon>Ascomycota</taxon>
        <taxon>Pezizomycotina</taxon>
        <taxon>Sordariomycetes</taxon>
        <taxon>Hypocreomycetidae</taxon>
        <taxon>Hypocreales</taxon>
        <taxon>Hypocreaceae</taxon>
        <taxon>Trichoderma</taxon>
    </lineage>
</organism>
<protein>
    <submittedName>
        <fullName evidence="1">Predicted protein</fullName>
    </submittedName>
</protein>
<accession>G0RRM8</accession>
<gene>
    <name evidence="1" type="ORF">TRIREDRAFT_123260</name>
</gene>
<evidence type="ECO:0000313" key="1">
    <source>
        <dbReference type="EMBL" id="EGR46179.1"/>
    </source>
</evidence>
<dbReference type="KEGG" id="tre:TRIREDRAFT_123260"/>
<proteinExistence type="predicted"/>
<keyword evidence="2" id="KW-1185">Reference proteome</keyword>
<evidence type="ECO:0000313" key="2">
    <source>
        <dbReference type="Proteomes" id="UP000008984"/>
    </source>
</evidence>
<dbReference type="VEuPathDB" id="FungiDB:TRIREDRAFT_123260"/>
<dbReference type="AlphaFoldDB" id="G0RRM8"/>
<reference evidence="1 2" key="1">
    <citation type="journal article" date="2008" name="Nat. Biotechnol.">
        <title>Genome sequencing and analysis of the biomass-degrading fungus Trichoderma reesei (syn. Hypocrea jecorina).</title>
        <authorList>
            <person name="Martinez D."/>
            <person name="Berka R.M."/>
            <person name="Henrissat B."/>
            <person name="Saloheimo M."/>
            <person name="Arvas M."/>
            <person name="Baker S.E."/>
            <person name="Chapman J."/>
            <person name="Chertkov O."/>
            <person name="Coutinho P.M."/>
            <person name="Cullen D."/>
            <person name="Danchin E.G."/>
            <person name="Grigoriev I.V."/>
            <person name="Harris P."/>
            <person name="Jackson M."/>
            <person name="Kubicek C.P."/>
            <person name="Han C.S."/>
            <person name="Ho I."/>
            <person name="Larrondo L.F."/>
            <person name="de Leon A.L."/>
            <person name="Magnuson J.K."/>
            <person name="Merino S."/>
            <person name="Misra M."/>
            <person name="Nelson B."/>
            <person name="Putnam N."/>
            <person name="Robbertse B."/>
            <person name="Salamov A.A."/>
            <person name="Schmoll M."/>
            <person name="Terry A."/>
            <person name="Thayer N."/>
            <person name="Westerholm-Parvinen A."/>
            <person name="Schoch C.L."/>
            <person name="Yao J."/>
            <person name="Barabote R."/>
            <person name="Nelson M.A."/>
            <person name="Detter C."/>
            <person name="Bruce D."/>
            <person name="Kuske C.R."/>
            <person name="Xie G."/>
            <person name="Richardson P."/>
            <person name="Rokhsar D.S."/>
            <person name="Lucas S.M."/>
            <person name="Rubin E.M."/>
            <person name="Dunn-Coleman N."/>
            <person name="Ward M."/>
            <person name="Brettin T.S."/>
        </authorList>
    </citation>
    <scope>NUCLEOTIDE SEQUENCE [LARGE SCALE GENOMIC DNA]</scope>
    <source>
        <strain evidence="1 2">QM6a</strain>
    </source>
</reference>
<sequence>MGVFICVMQKFPVVNFGAMNREIYIELGWEDDLEYHLPNEVDKFGRPVPHRKAVTGTDRRGNASLMSVVGIMPVVVHGFADNEPHTLVIFEWNIISGVQDLRFKSVMIEVSFLAHGPRGEAENEAQELRHAGFSSHYWNPEVVKAVPSGTSTYKRSTRHIGGKETYELGFSVGFQPYFSLSPKYSLERDTSSEIVDAIRVTGQPFVMSPDRNRPDSVRWIMLENESKRSGVPAYMRTAVLLKRQPNDNGLFLGTVKVETHISWWEDLKERKRRLTGQIRRDEPIVFDPHVVQSSAFDSKRQQLDEVDLDAEFQIVDEEVTTEPVKLPMY</sequence>
<dbReference type="EMBL" id="GL985074">
    <property type="protein sequence ID" value="EGR46179.1"/>
    <property type="molecule type" value="Genomic_DNA"/>
</dbReference>
<dbReference type="Proteomes" id="UP000008984">
    <property type="component" value="Unassembled WGS sequence"/>
</dbReference>
<dbReference type="OrthoDB" id="5030973at2759"/>
<dbReference type="eggNOG" id="ENOG502RJQD">
    <property type="taxonomic scope" value="Eukaryota"/>
</dbReference>